<dbReference type="InterPro" id="IPR036047">
    <property type="entry name" value="F-box-like_dom_sf"/>
</dbReference>
<evidence type="ECO:0000313" key="2">
    <source>
        <dbReference type="Proteomes" id="UP000250043"/>
    </source>
</evidence>
<dbReference type="SUPFAM" id="SSF81383">
    <property type="entry name" value="F-box domain"/>
    <property type="match status" value="1"/>
</dbReference>
<proteinExistence type="predicted"/>
<keyword evidence="2" id="KW-1185">Reference proteome</keyword>
<dbReference type="EMBL" id="KV722416">
    <property type="protein sequence ID" value="OCH89916.1"/>
    <property type="molecule type" value="Genomic_DNA"/>
</dbReference>
<reference evidence="1 2" key="1">
    <citation type="submission" date="2016-07" db="EMBL/GenBank/DDBJ databases">
        <title>Draft genome of the white-rot fungus Obba rivulosa 3A-2.</title>
        <authorList>
            <consortium name="DOE Joint Genome Institute"/>
            <person name="Miettinen O."/>
            <person name="Riley R."/>
            <person name="Acob R."/>
            <person name="Barry K."/>
            <person name="Cullen D."/>
            <person name="De Vries R."/>
            <person name="Hainaut M."/>
            <person name="Hatakka A."/>
            <person name="Henrissat B."/>
            <person name="Hilden K."/>
            <person name="Kuo R."/>
            <person name="Labutti K."/>
            <person name="Lipzen A."/>
            <person name="Makela M.R."/>
            <person name="Sandor L."/>
            <person name="Spatafora J.W."/>
            <person name="Grigoriev I.V."/>
            <person name="Hibbett D.S."/>
        </authorList>
    </citation>
    <scope>NUCLEOTIDE SEQUENCE [LARGE SCALE GENOMIC DNA]</scope>
    <source>
        <strain evidence="1 2">3A-2</strain>
    </source>
</reference>
<dbReference type="Proteomes" id="UP000250043">
    <property type="component" value="Unassembled WGS sequence"/>
</dbReference>
<dbReference type="InterPro" id="IPR032675">
    <property type="entry name" value="LRR_dom_sf"/>
</dbReference>
<name>A0A8E2ASQ9_9APHY</name>
<evidence type="ECO:0008006" key="3">
    <source>
        <dbReference type="Google" id="ProtNLM"/>
    </source>
</evidence>
<dbReference type="AlphaFoldDB" id="A0A8E2ASQ9"/>
<sequence length="556" mass="62102">MLEQDSRLDPDRLQRHEIYEKAREKRIAVEQRFLSLRNELPALSQAENASAPLGRLSDDILLEIFITVRDEWFNRGPGWARLAHVCRRWRAVALLSGAFWNKFQITSFTKQTLIYVFTCLRYSRRCPLTIWVNTPKICSEEHAAEQRAVQTKMVEFIKSQAYRVVLLDVNLSGQSDVIKWIDFTMPALKHLELACDVPIKDPLPPEVQDALDLKRAACQLEAFRTIARTESHHGELLDGLSRCENLRELKLACTAVPEKDGPFGVVGRRTVSLPKLHTLEIDDSGDTTLYLLEHLIVPHDCVVNCYVAEDVPAPLIPIPSSWASLREMRSLLVTFEHNGLHVLASKVLPHGLDIYPDEFSFRTISSTATRPLADEPLARPHDLSHILDEVAMTFSSCPLEVLQICLWDPAKHPRATSQVTTAQWDSLLSTFPSLRRLVVTAMPQRSPDTSLALLQTLGSGAASGSMKCPQLTELVLSDDVVYLADQFYDVVVECLDARQAAGKPLSLLCFAGGAHTPGGGGFSAEQLKNIQLRVQVEIIAIGELIELDNCLGHLTE</sequence>
<dbReference type="Gene3D" id="1.20.1280.50">
    <property type="match status" value="1"/>
</dbReference>
<evidence type="ECO:0000313" key="1">
    <source>
        <dbReference type="EMBL" id="OCH89916.1"/>
    </source>
</evidence>
<gene>
    <name evidence="1" type="ORF">OBBRIDRAFT_804352</name>
</gene>
<protein>
    <recommendedName>
        <fullName evidence="3">F-box domain-containing protein</fullName>
    </recommendedName>
</protein>
<organism evidence="1 2">
    <name type="scientific">Obba rivulosa</name>
    <dbReference type="NCBI Taxonomy" id="1052685"/>
    <lineage>
        <taxon>Eukaryota</taxon>
        <taxon>Fungi</taxon>
        <taxon>Dikarya</taxon>
        <taxon>Basidiomycota</taxon>
        <taxon>Agaricomycotina</taxon>
        <taxon>Agaricomycetes</taxon>
        <taxon>Polyporales</taxon>
        <taxon>Gelatoporiaceae</taxon>
        <taxon>Obba</taxon>
    </lineage>
</organism>
<dbReference type="Gene3D" id="3.80.10.10">
    <property type="entry name" value="Ribonuclease Inhibitor"/>
    <property type="match status" value="1"/>
</dbReference>
<dbReference type="OrthoDB" id="2758696at2759"/>
<accession>A0A8E2ASQ9</accession>